<dbReference type="Pfam" id="PF00389">
    <property type="entry name" value="2-Hacid_dh"/>
    <property type="match status" value="1"/>
</dbReference>
<dbReference type="GO" id="GO:0016616">
    <property type="term" value="F:oxidoreductase activity, acting on the CH-OH group of donors, NAD or NADP as acceptor"/>
    <property type="evidence" value="ECO:0007669"/>
    <property type="project" value="InterPro"/>
</dbReference>
<dbReference type="STRING" id="2903.R1FPL9"/>
<keyword evidence="5" id="KW-1185">Reference proteome</keyword>
<dbReference type="PaxDb" id="2903-EOD37556"/>
<dbReference type="SUPFAM" id="SSF52283">
    <property type="entry name" value="Formate/glycerate dehydrogenase catalytic domain-like"/>
    <property type="match status" value="1"/>
</dbReference>
<evidence type="ECO:0000313" key="4">
    <source>
        <dbReference type="EnsemblProtists" id="EOD37556"/>
    </source>
</evidence>
<dbReference type="GO" id="GO:0051287">
    <property type="term" value="F:NAD binding"/>
    <property type="evidence" value="ECO:0007669"/>
    <property type="project" value="InterPro"/>
</dbReference>
<feature type="domain" description="D-isomer specific 2-hydroxyacid dehydrogenase NAD-binding" evidence="3">
    <location>
        <begin position="185"/>
        <end position="350"/>
    </location>
</feature>
<dbReference type="eggNOG" id="KOG0068">
    <property type="taxonomic scope" value="Eukaryota"/>
</dbReference>
<dbReference type="InterPro" id="IPR006140">
    <property type="entry name" value="D-isomer_DH_NAD-bd"/>
</dbReference>
<reference evidence="4" key="2">
    <citation type="submission" date="2024-10" db="UniProtKB">
        <authorList>
            <consortium name="EnsemblProtists"/>
        </authorList>
    </citation>
    <scope>IDENTIFICATION</scope>
</reference>
<name>A0A0D3KP71_EMIH1</name>
<dbReference type="InterPro" id="IPR006139">
    <property type="entry name" value="D-isomer_2_OHA_DH_cat_dom"/>
</dbReference>
<dbReference type="KEGG" id="ehx:EMIHUDRAFT_440369"/>
<dbReference type="Gene3D" id="3.40.50.720">
    <property type="entry name" value="NAD(P)-binding Rossmann-like Domain"/>
    <property type="match status" value="4"/>
</dbReference>
<dbReference type="Pfam" id="PF02826">
    <property type="entry name" value="2-Hacid_dh_C"/>
    <property type="match status" value="1"/>
</dbReference>
<sequence length="385" mass="38575">MISAALAFAGLGAAQRVLVTDGLAPAALDALAAGGADVTSRSLTEDELCAGALAAYDAVIVRSATTLRADALSAGAAGRLRVVGRAGVGVDNIDVAGAHASGVTVVNTPSASTASVVEMTLALLFAAARNLPAADRGLRSGEWLKPPARGEITRDYPRLPEITRDYPREASGSARSPSPQPFCSRLGSELAGKNLGLLGFGRIARGVAAAAAALGMRVFAYSPHAASETAAALPGATTPIPCAASLLGVTLLPSAEELFCTCSHVSLHCALTPQTRLLMLERMPAVGPDGAACGSHLINVARGGIADEAAVAAALHAGTLTSYASDDQEPLPADHPLLGCPGFIGTPHIGGATREAQDRVGLQIAAAVLAVLDGRVPEDGVVGVA</sequence>
<dbReference type="Proteomes" id="UP000013827">
    <property type="component" value="Unassembled WGS sequence"/>
</dbReference>
<dbReference type="PANTHER" id="PTHR42938">
    <property type="entry name" value="FORMATE DEHYDROGENASE 1"/>
    <property type="match status" value="1"/>
</dbReference>
<dbReference type="OMA" id="ANTCTAR"/>
<proteinExistence type="inferred from homology"/>
<accession>A0A0D3KP71</accession>
<dbReference type="SUPFAM" id="SSF51735">
    <property type="entry name" value="NAD(P)-binding Rossmann-fold domains"/>
    <property type="match status" value="1"/>
</dbReference>
<keyword evidence="1" id="KW-0560">Oxidoreductase</keyword>
<reference evidence="5" key="1">
    <citation type="journal article" date="2013" name="Nature">
        <title>Pan genome of the phytoplankton Emiliania underpins its global distribution.</title>
        <authorList>
            <person name="Read B.A."/>
            <person name="Kegel J."/>
            <person name="Klute M.J."/>
            <person name="Kuo A."/>
            <person name="Lefebvre S.C."/>
            <person name="Maumus F."/>
            <person name="Mayer C."/>
            <person name="Miller J."/>
            <person name="Monier A."/>
            <person name="Salamov A."/>
            <person name="Young J."/>
            <person name="Aguilar M."/>
            <person name="Claverie J.M."/>
            <person name="Frickenhaus S."/>
            <person name="Gonzalez K."/>
            <person name="Herman E.K."/>
            <person name="Lin Y.C."/>
            <person name="Napier J."/>
            <person name="Ogata H."/>
            <person name="Sarno A.F."/>
            <person name="Shmutz J."/>
            <person name="Schroeder D."/>
            <person name="de Vargas C."/>
            <person name="Verret F."/>
            <person name="von Dassow P."/>
            <person name="Valentin K."/>
            <person name="Van de Peer Y."/>
            <person name="Wheeler G."/>
            <person name="Dacks J.B."/>
            <person name="Delwiche C.F."/>
            <person name="Dyhrman S.T."/>
            <person name="Glockner G."/>
            <person name="John U."/>
            <person name="Richards T."/>
            <person name="Worden A.Z."/>
            <person name="Zhang X."/>
            <person name="Grigoriev I.V."/>
            <person name="Allen A.E."/>
            <person name="Bidle K."/>
            <person name="Borodovsky M."/>
            <person name="Bowler C."/>
            <person name="Brownlee C."/>
            <person name="Cock J.M."/>
            <person name="Elias M."/>
            <person name="Gladyshev V.N."/>
            <person name="Groth M."/>
            <person name="Guda C."/>
            <person name="Hadaegh A."/>
            <person name="Iglesias-Rodriguez M.D."/>
            <person name="Jenkins J."/>
            <person name="Jones B.M."/>
            <person name="Lawson T."/>
            <person name="Leese F."/>
            <person name="Lindquist E."/>
            <person name="Lobanov A."/>
            <person name="Lomsadze A."/>
            <person name="Malik S.B."/>
            <person name="Marsh M.E."/>
            <person name="Mackinder L."/>
            <person name="Mock T."/>
            <person name="Mueller-Roeber B."/>
            <person name="Pagarete A."/>
            <person name="Parker M."/>
            <person name="Probert I."/>
            <person name="Quesneville H."/>
            <person name="Raines C."/>
            <person name="Rensing S.A."/>
            <person name="Riano-Pachon D.M."/>
            <person name="Richier S."/>
            <person name="Rokitta S."/>
            <person name="Shiraiwa Y."/>
            <person name="Soanes D.M."/>
            <person name="van der Giezen M."/>
            <person name="Wahlund T.M."/>
            <person name="Williams B."/>
            <person name="Wilson W."/>
            <person name="Wolfe G."/>
            <person name="Wurch L.L."/>
        </authorList>
    </citation>
    <scope>NUCLEOTIDE SEQUENCE</scope>
</reference>
<organism evidence="4 5">
    <name type="scientific">Emiliania huxleyi (strain CCMP1516)</name>
    <dbReference type="NCBI Taxonomy" id="280463"/>
    <lineage>
        <taxon>Eukaryota</taxon>
        <taxon>Haptista</taxon>
        <taxon>Haptophyta</taxon>
        <taxon>Prymnesiophyceae</taxon>
        <taxon>Isochrysidales</taxon>
        <taxon>Noelaerhabdaceae</taxon>
        <taxon>Emiliania</taxon>
    </lineage>
</organism>
<feature type="domain" description="D-isomer specific 2-hydroxyacid dehydrogenase catalytic" evidence="2">
    <location>
        <begin position="17"/>
        <end position="379"/>
    </location>
</feature>
<dbReference type="RefSeq" id="XP_005789985.1">
    <property type="nucleotide sequence ID" value="XM_005789928.1"/>
</dbReference>
<protein>
    <recommendedName>
        <fullName evidence="6">D-3-phosphoglycerate dehydrogenase</fullName>
    </recommendedName>
</protein>
<dbReference type="AlphaFoldDB" id="A0A0D3KP71"/>
<dbReference type="PANTHER" id="PTHR42938:SF9">
    <property type="entry name" value="FORMATE DEHYDROGENASE 1"/>
    <property type="match status" value="1"/>
</dbReference>
<dbReference type="EnsemblProtists" id="EOD37556">
    <property type="protein sequence ID" value="EOD37556"/>
    <property type="gene ID" value="EMIHUDRAFT_440369"/>
</dbReference>
<dbReference type="InterPro" id="IPR036291">
    <property type="entry name" value="NAD(P)-bd_dom_sf"/>
</dbReference>
<evidence type="ECO:0000259" key="3">
    <source>
        <dbReference type="Pfam" id="PF02826"/>
    </source>
</evidence>
<evidence type="ECO:0000313" key="5">
    <source>
        <dbReference type="Proteomes" id="UP000013827"/>
    </source>
</evidence>
<dbReference type="GeneID" id="17282826"/>
<evidence type="ECO:0008006" key="6">
    <source>
        <dbReference type="Google" id="ProtNLM"/>
    </source>
</evidence>
<dbReference type="HOGENOM" id="CLU_019796_1_3_1"/>
<evidence type="ECO:0000259" key="2">
    <source>
        <dbReference type="Pfam" id="PF00389"/>
    </source>
</evidence>
<comment type="similarity">
    <text evidence="1">Belongs to the D-isomer specific 2-hydroxyacid dehydrogenase family.</text>
</comment>
<evidence type="ECO:0000256" key="1">
    <source>
        <dbReference type="RuleBase" id="RU003719"/>
    </source>
</evidence>